<dbReference type="InterPro" id="IPR002347">
    <property type="entry name" value="SDR_fam"/>
</dbReference>
<feature type="region of interest" description="Disordered" evidence="4">
    <location>
        <begin position="121"/>
        <end position="140"/>
    </location>
</feature>
<proteinExistence type="inferred from homology"/>
<comment type="similarity">
    <text evidence="1">Belongs to the short-chain dehydrogenases/reductases (SDR) family.</text>
</comment>
<name>A0A8H7IQX5_9PEZI</name>
<dbReference type="PRINTS" id="PR00081">
    <property type="entry name" value="GDHRDH"/>
</dbReference>
<dbReference type="AlphaFoldDB" id="A0A8H7IQX5"/>
<gene>
    <name evidence="5" type="ORF">BFW01_g200</name>
</gene>
<evidence type="ECO:0000256" key="2">
    <source>
        <dbReference type="ARBA" id="ARBA00022857"/>
    </source>
</evidence>
<dbReference type="CDD" id="cd05233">
    <property type="entry name" value="SDR_c"/>
    <property type="match status" value="1"/>
</dbReference>
<accession>A0A8H7IQX5</accession>
<reference evidence="5" key="1">
    <citation type="submission" date="2016-08" db="EMBL/GenBank/DDBJ databases">
        <authorList>
            <person name="Yan J."/>
        </authorList>
    </citation>
    <scope>NUCLEOTIDE SEQUENCE</scope>
    <source>
        <strain evidence="5">CSS-01s</strain>
    </source>
</reference>
<evidence type="ECO:0008006" key="7">
    <source>
        <dbReference type="Google" id="ProtNLM"/>
    </source>
</evidence>
<reference evidence="5" key="2">
    <citation type="journal article" date="2018" name="DNA Res.">
        <title>Comparative genome and transcriptome analyses reveal adaptations to opportunistic infections in woody plant degrading pathogens of Botryosphaeriaceae.</title>
        <authorList>
            <person name="Yan J.Y."/>
            <person name="Zhao W.S."/>
            <person name="Chen Z."/>
            <person name="Xing Q.K."/>
            <person name="Zhang W."/>
            <person name="Chethana K.W.T."/>
            <person name="Xue M.F."/>
            <person name="Xu J.P."/>
            <person name="Phillips A.J.L."/>
            <person name="Wang Y."/>
            <person name="Liu J.H."/>
            <person name="Liu M."/>
            <person name="Zhou Y."/>
            <person name="Jayawardena R.S."/>
            <person name="Manawasinghe I.S."/>
            <person name="Huang J.B."/>
            <person name="Qiao G.H."/>
            <person name="Fu C.Y."/>
            <person name="Guo F.F."/>
            <person name="Dissanayake A.J."/>
            <person name="Peng Y.L."/>
            <person name="Hyde K.D."/>
            <person name="Li X.H."/>
        </authorList>
    </citation>
    <scope>NUCLEOTIDE SEQUENCE</scope>
    <source>
        <strain evidence="5">CSS-01s</strain>
    </source>
</reference>
<dbReference type="EMBL" id="MDYX01000037">
    <property type="protein sequence ID" value="KAF9630019.1"/>
    <property type="molecule type" value="Genomic_DNA"/>
</dbReference>
<dbReference type="PANTHER" id="PTHR43391">
    <property type="entry name" value="RETINOL DEHYDROGENASE-RELATED"/>
    <property type="match status" value="1"/>
</dbReference>
<dbReference type="PANTHER" id="PTHR43391:SF14">
    <property type="entry name" value="DEHYDROGENASE_REDUCTASE SDR FAMILY PROTEIN 7-LIKE"/>
    <property type="match status" value="1"/>
</dbReference>
<evidence type="ECO:0000313" key="6">
    <source>
        <dbReference type="Proteomes" id="UP000627934"/>
    </source>
</evidence>
<evidence type="ECO:0000313" key="5">
    <source>
        <dbReference type="EMBL" id="KAF9630019.1"/>
    </source>
</evidence>
<keyword evidence="2" id="KW-0521">NADP</keyword>
<dbReference type="Pfam" id="PF00106">
    <property type="entry name" value="adh_short"/>
    <property type="match status" value="2"/>
</dbReference>
<evidence type="ECO:0000256" key="3">
    <source>
        <dbReference type="ARBA" id="ARBA00023002"/>
    </source>
</evidence>
<keyword evidence="3" id="KW-0560">Oxidoreductase</keyword>
<organism evidence="5 6">
    <name type="scientific">Lasiodiplodia theobromae</name>
    <dbReference type="NCBI Taxonomy" id="45133"/>
    <lineage>
        <taxon>Eukaryota</taxon>
        <taxon>Fungi</taxon>
        <taxon>Dikarya</taxon>
        <taxon>Ascomycota</taxon>
        <taxon>Pezizomycotina</taxon>
        <taxon>Dothideomycetes</taxon>
        <taxon>Dothideomycetes incertae sedis</taxon>
        <taxon>Botryosphaeriales</taxon>
        <taxon>Botryosphaeriaceae</taxon>
        <taxon>Lasiodiplodia</taxon>
    </lineage>
</organism>
<sequence>MSQTPTNTLSNMGTDFTPTIHHDTYPYISPASIPSIPPGRSVFITGASKGIGAATALAYARAGFSHIAVGARSLPALAQLVPEIKAAAKNAGRAEPRVLVVGVDVTRRESVEEAAGRVGAFLTDGDGEGEDGVGGGGEGRGKGGRLLDVVVANAGFLESFVPAAEVEDVDEWWRSYEVNVLGTFLTYRYFAPLLLGPAAASSLSSSSATPAEALNSATPEMDGMNGEHTAHDNDASLKTFLILSSIGAHNQLVGGSAYRSAKLALLRFAEHVAYEEQRRGLQVISIHPGGVPTELAWRMGEELGRQVLVDTPELAADTIVWLTRERREWLNARYVSCNWDMRELEGKREEVVRGDLLKVRMAVEVGN</sequence>
<evidence type="ECO:0000256" key="1">
    <source>
        <dbReference type="ARBA" id="ARBA00006484"/>
    </source>
</evidence>
<evidence type="ECO:0000256" key="4">
    <source>
        <dbReference type="SAM" id="MobiDB-lite"/>
    </source>
</evidence>
<dbReference type="Proteomes" id="UP000627934">
    <property type="component" value="Unassembled WGS sequence"/>
</dbReference>
<comment type="caution">
    <text evidence="5">The sequence shown here is derived from an EMBL/GenBank/DDBJ whole genome shotgun (WGS) entry which is preliminary data.</text>
</comment>
<protein>
    <recommendedName>
        <fullName evidence="7">Short chain dehydrogenase andI</fullName>
    </recommendedName>
</protein>
<dbReference type="SUPFAM" id="SSF51735">
    <property type="entry name" value="NAD(P)-binding Rossmann-fold domains"/>
    <property type="match status" value="1"/>
</dbReference>
<dbReference type="Gene3D" id="3.40.50.720">
    <property type="entry name" value="NAD(P)-binding Rossmann-like Domain"/>
    <property type="match status" value="1"/>
</dbReference>
<dbReference type="InterPro" id="IPR036291">
    <property type="entry name" value="NAD(P)-bd_dom_sf"/>
</dbReference>
<dbReference type="GO" id="GO:0016491">
    <property type="term" value="F:oxidoreductase activity"/>
    <property type="evidence" value="ECO:0007669"/>
    <property type="project" value="UniProtKB-KW"/>
</dbReference>